<dbReference type="InterPro" id="IPR037171">
    <property type="entry name" value="NagB/RpiA_transferase-like"/>
</dbReference>
<dbReference type="GO" id="GO:0004342">
    <property type="term" value="F:glucosamine-6-phosphate deaminase activity"/>
    <property type="evidence" value="ECO:0007669"/>
    <property type="project" value="UniProtKB-UniRule"/>
</dbReference>
<dbReference type="GO" id="GO:0006043">
    <property type="term" value="P:glucosamine catabolic process"/>
    <property type="evidence" value="ECO:0007669"/>
    <property type="project" value="TreeGrafter"/>
</dbReference>
<accession>A0A1M6HPY1</accession>
<dbReference type="SUPFAM" id="SSF100950">
    <property type="entry name" value="NagB/RpiA/CoA transferase-like"/>
    <property type="match status" value="1"/>
</dbReference>
<dbReference type="AlphaFoldDB" id="A0A1M6HPY1"/>
<evidence type="ECO:0000313" key="5">
    <source>
        <dbReference type="Proteomes" id="UP000184292"/>
    </source>
</evidence>
<dbReference type="InterPro" id="IPR018321">
    <property type="entry name" value="Glucosamine6P_isomerase_CS"/>
</dbReference>
<organism evidence="4 5">
    <name type="scientific">Wenxinia saemankumensis</name>
    <dbReference type="NCBI Taxonomy" id="1447782"/>
    <lineage>
        <taxon>Bacteria</taxon>
        <taxon>Pseudomonadati</taxon>
        <taxon>Pseudomonadota</taxon>
        <taxon>Alphaproteobacteria</taxon>
        <taxon>Rhodobacterales</taxon>
        <taxon>Roseobacteraceae</taxon>
        <taxon>Wenxinia</taxon>
    </lineage>
</organism>
<dbReference type="GO" id="GO:0005737">
    <property type="term" value="C:cytoplasm"/>
    <property type="evidence" value="ECO:0007669"/>
    <property type="project" value="TreeGrafter"/>
</dbReference>
<dbReference type="PROSITE" id="PS01161">
    <property type="entry name" value="GLC_GALNAC_ISOMERASE"/>
    <property type="match status" value="1"/>
</dbReference>
<dbReference type="NCBIfam" id="TIGR00502">
    <property type="entry name" value="nagB"/>
    <property type="match status" value="1"/>
</dbReference>
<sequence>MRIVLHDTAEAARAFAVARIAATLAAKPDAVLGLATGGTMEPVYEGLIAAHRDGLSFARATTFNLDEYVGLAGDHPQSYRTYMRHHLFDHVDIAAARTHIPRGDIDPAEAAAAFEAALAASGPVDLQLLGLGHNGHIGFNEPSSSLASRTREKTLTRSTREANARFFGAGETPPHSAVTMGIGTILESRAILVLAVGAAKAGAVRGMVEGPVTARCPASALQMHPDVTVALDAGAAAELELIDHYREAEELRRRREADAA</sequence>
<feature type="domain" description="Glucosamine/galactosamine-6-phosphate isomerase" evidence="3">
    <location>
        <begin position="8"/>
        <end position="223"/>
    </location>
</feature>
<proteinExistence type="predicted"/>
<dbReference type="InterPro" id="IPR004547">
    <property type="entry name" value="Glucosamine6P_isomerase"/>
</dbReference>
<dbReference type="CDD" id="cd01399">
    <property type="entry name" value="GlcN6P_deaminase"/>
    <property type="match status" value="1"/>
</dbReference>
<evidence type="ECO:0000256" key="2">
    <source>
        <dbReference type="NCBIfam" id="TIGR00502"/>
    </source>
</evidence>
<dbReference type="Proteomes" id="UP000184292">
    <property type="component" value="Unassembled WGS sequence"/>
</dbReference>
<gene>
    <name evidence="4" type="ORF">SAMN05444417_3284</name>
</gene>
<protein>
    <recommendedName>
        <fullName evidence="2">Glucosamine-6-phosphate deaminase</fullName>
        <ecNumber evidence="2">3.5.99.6</ecNumber>
    </recommendedName>
</protein>
<dbReference type="Pfam" id="PF01182">
    <property type="entry name" value="Glucosamine_iso"/>
    <property type="match status" value="1"/>
</dbReference>
<dbReference type="RefSeq" id="WP_073333817.1">
    <property type="nucleotide sequence ID" value="NZ_FQYO01000007.1"/>
</dbReference>
<reference evidence="4 5" key="1">
    <citation type="submission" date="2016-11" db="EMBL/GenBank/DDBJ databases">
        <authorList>
            <person name="Jaros S."/>
            <person name="Januszkiewicz K."/>
            <person name="Wedrychowicz H."/>
        </authorList>
    </citation>
    <scope>NUCLEOTIDE SEQUENCE [LARGE SCALE GENOMIC DNA]</scope>
    <source>
        <strain evidence="4 5">DSM 100565</strain>
    </source>
</reference>
<dbReference type="EMBL" id="FQYO01000007">
    <property type="protein sequence ID" value="SHJ24163.1"/>
    <property type="molecule type" value="Genomic_DNA"/>
</dbReference>
<evidence type="ECO:0000313" key="4">
    <source>
        <dbReference type="EMBL" id="SHJ24163.1"/>
    </source>
</evidence>
<dbReference type="GO" id="GO:0042802">
    <property type="term" value="F:identical protein binding"/>
    <property type="evidence" value="ECO:0007669"/>
    <property type="project" value="TreeGrafter"/>
</dbReference>
<dbReference type="EC" id="3.5.99.6" evidence="2"/>
<dbReference type="OrthoDB" id="9791139at2"/>
<dbReference type="GO" id="GO:0005975">
    <property type="term" value="P:carbohydrate metabolic process"/>
    <property type="evidence" value="ECO:0007669"/>
    <property type="project" value="InterPro"/>
</dbReference>
<name>A0A1M6HPY1_9RHOB</name>
<keyword evidence="5" id="KW-1185">Reference proteome</keyword>
<dbReference type="InterPro" id="IPR006148">
    <property type="entry name" value="Glc/Gal-6P_isomerase"/>
</dbReference>
<evidence type="ECO:0000259" key="3">
    <source>
        <dbReference type="Pfam" id="PF01182"/>
    </source>
</evidence>
<keyword evidence="1" id="KW-0378">Hydrolase</keyword>
<dbReference type="Gene3D" id="3.40.50.1360">
    <property type="match status" value="1"/>
</dbReference>
<dbReference type="GO" id="GO:0019262">
    <property type="term" value="P:N-acetylneuraminate catabolic process"/>
    <property type="evidence" value="ECO:0007669"/>
    <property type="project" value="TreeGrafter"/>
</dbReference>
<dbReference type="PANTHER" id="PTHR11280:SF5">
    <property type="entry name" value="GLUCOSAMINE-6-PHOSPHATE ISOMERASE"/>
    <property type="match status" value="1"/>
</dbReference>
<evidence type="ECO:0000256" key="1">
    <source>
        <dbReference type="ARBA" id="ARBA00022801"/>
    </source>
</evidence>
<dbReference type="PANTHER" id="PTHR11280">
    <property type="entry name" value="GLUCOSAMINE-6-PHOSPHATE ISOMERASE"/>
    <property type="match status" value="1"/>
</dbReference>
<dbReference type="STRING" id="1447782.SAMN05444417_3284"/>
<dbReference type="GO" id="GO:0006046">
    <property type="term" value="P:N-acetylglucosamine catabolic process"/>
    <property type="evidence" value="ECO:0007669"/>
    <property type="project" value="UniProtKB-UniRule"/>
</dbReference>